<gene>
    <name evidence="1" type="ORF">N7463_002136</name>
</gene>
<keyword evidence="2" id="KW-1185">Reference proteome</keyword>
<evidence type="ECO:0000313" key="1">
    <source>
        <dbReference type="EMBL" id="KAJ5512584.1"/>
    </source>
</evidence>
<dbReference type="OrthoDB" id="3886018at2759"/>
<dbReference type="Proteomes" id="UP001149954">
    <property type="component" value="Unassembled WGS sequence"/>
</dbReference>
<organism evidence="1 2">
    <name type="scientific">Penicillium fimorum</name>
    <dbReference type="NCBI Taxonomy" id="1882269"/>
    <lineage>
        <taxon>Eukaryota</taxon>
        <taxon>Fungi</taxon>
        <taxon>Dikarya</taxon>
        <taxon>Ascomycota</taxon>
        <taxon>Pezizomycotina</taxon>
        <taxon>Eurotiomycetes</taxon>
        <taxon>Eurotiomycetidae</taxon>
        <taxon>Eurotiales</taxon>
        <taxon>Aspergillaceae</taxon>
        <taxon>Penicillium</taxon>
    </lineage>
</organism>
<proteinExistence type="predicted"/>
<evidence type="ECO:0000313" key="2">
    <source>
        <dbReference type="Proteomes" id="UP001149954"/>
    </source>
</evidence>
<accession>A0A9X0C8Q0</accession>
<dbReference type="EMBL" id="JAPWDS010000002">
    <property type="protein sequence ID" value="KAJ5512584.1"/>
    <property type="molecule type" value="Genomic_DNA"/>
</dbReference>
<reference evidence="1" key="2">
    <citation type="journal article" date="2023" name="IMA Fungus">
        <title>Comparative genomic study of the Penicillium genus elucidates a diverse pangenome and 15 lateral gene transfer events.</title>
        <authorList>
            <person name="Petersen C."/>
            <person name="Sorensen T."/>
            <person name="Nielsen M.R."/>
            <person name="Sondergaard T.E."/>
            <person name="Sorensen J.L."/>
            <person name="Fitzpatrick D.A."/>
            <person name="Frisvad J.C."/>
            <person name="Nielsen K.L."/>
        </authorList>
    </citation>
    <scope>NUCLEOTIDE SEQUENCE</scope>
    <source>
        <strain evidence="1">IBT 29495</strain>
    </source>
</reference>
<name>A0A9X0C8Q0_9EURO</name>
<sequence>MLRILLYQARAEELVQKIANVVPGSGGDDIILGYTRMSWQASSQEPGIAGRAILEIDPFYTWLTTPYDPKTAGLQVGRWRLWVEDQLNTYQDFWLPCTTAPEALPDETLANKTLVTLSRERATSYC</sequence>
<protein>
    <submittedName>
        <fullName evidence="1">Uncharacterized protein</fullName>
    </submittedName>
</protein>
<reference evidence="1" key="1">
    <citation type="submission" date="2022-12" db="EMBL/GenBank/DDBJ databases">
        <authorList>
            <person name="Petersen C."/>
        </authorList>
    </citation>
    <scope>NUCLEOTIDE SEQUENCE</scope>
    <source>
        <strain evidence="1">IBT 29495</strain>
    </source>
</reference>
<comment type="caution">
    <text evidence="1">The sequence shown here is derived from an EMBL/GenBank/DDBJ whole genome shotgun (WGS) entry which is preliminary data.</text>
</comment>
<dbReference type="AlphaFoldDB" id="A0A9X0C8Q0"/>